<evidence type="ECO:0000313" key="1">
    <source>
        <dbReference type="EMBL" id="OYQ42232.1"/>
    </source>
</evidence>
<keyword evidence="2" id="KW-1185">Reference proteome</keyword>
<comment type="caution">
    <text evidence="1">The sequence shown here is derived from an EMBL/GenBank/DDBJ whole genome shotgun (WGS) entry which is preliminary data.</text>
</comment>
<gene>
    <name evidence="1" type="ORF">CHX27_12065</name>
</gene>
<dbReference type="RefSeq" id="WP_094487028.1">
    <property type="nucleotide sequence ID" value="NZ_NOXX01000215.1"/>
</dbReference>
<sequence>MKKIVWALFLTTAVWSQQIVKTFNVKLEKKTGVFHVIEEQKKQIALFFTDKKSVRALRLDDNFQFIDSINAARIDKKYDAIIGSSVSDNRYYVYWSTPNNKEIVAQCFDFGTKQTSEKAHKFGFSEERLFKKITVNNIFYLITATKNESILNLYAFADGNVTKKSIDLSNIAFINEEMKRTKLWDILSAQTDIDFPFAVQNILNETPPSLAFSASKRKVYVKDNTLIFVFDTNQSFSQMLRIDLNDFSVSQTAFQQPFLIETELGYNDSNSFLVDDKLIQMKINSEKMKISVKNMDKTELKLIELTDEQEIDFKNSPIIQENGNIKNTRVLETSNQLLRKIYNTNPSISCYSFNDKIYLTLGGVSVNTANNGVATGVLIGGLAGGLIAAALSSNYSVDNLDSYANRKIMYINCVFDKNFNHIEGDIIRLPFDRLRKFAFENEKLTARSIFQINKQLFFGGYDNENQTYSFYRFSNSL</sequence>
<name>A0A255ZLE1_9FLAO</name>
<protein>
    <submittedName>
        <fullName evidence="1">Uncharacterized protein</fullName>
    </submittedName>
</protein>
<organism evidence="1 2">
    <name type="scientific">Flavobacterium aurantiibacter</name>
    <dbReference type="NCBI Taxonomy" id="2023067"/>
    <lineage>
        <taxon>Bacteria</taxon>
        <taxon>Pseudomonadati</taxon>
        <taxon>Bacteroidota</taxon>
        <taxon>Flavobacteriia</taxon>
        <taxon>Flavobacteriales</taxon>
        <taxon>Flavobacteriaceae</taxon>
        <taxon>Flavobacterium</taxon>
    </lineage>
</organism>
<dbReference type="OrthoDB" id="912496at2"/>
<proteinExistence type="predicted"/>
<reference evidence="1 2" key="1">
    <citation type="submission" date="2017-07" db="EMBL/GenBank/DDBJ databases">
        <title>Flavobacterium cyanobacteriorum sp. nov., isolated from cyanobacterial aggregates in a eutrophic lake.</title>
        <authorList>
            <person name="Cai H."/>
        </authorList>
    </citation>
    <scope>NUCLEOTIDE SEQUENCE [LARGE SCALE GENOMIC DNA]</scope>
    <source>
        <strain evidence="1 2">TH167</strain>
    </source>
</reference>
<dbReference type="Proteomes" id="UP000216035">
    <property type="component" value="Unassembled WGS sequence"/>
</dbReference>
<dbReference type="AlphaFoldDB" id="A0A255ZLE1"/>
<accession>A0A255ZLE1</accession>
<dbReference type="EMBL" id="NOXX01000215">
    <property type="protein sequence ID" value="OYQ42232.1"/>
    <property type="molecule type" value="Genomic_DNA"/>
</dbReference>
<evidence type="ECO:0000313" key="2">
    <source>
        <dbReference type="Proteomes" id="UP000216035"/>
    </source>
</evidence>